<comment type="caution">
    <text evidence="2">The sequence shown here is derived from an EMBL/GenBank/DDBJ whole genome shotgun (WGS) entry which is preliminary data.</text>
</comment>
<keyword evidence="1" id="KW-0812">Transmembrane</keyword>
<dbReference type="Pfam" id="PF08695">
    <property type="entry name" value="Coa1"/>
    <property type="match status" value="1"/>
</dbReference>
<accession>A0ABQ1JQG0</accession>
<name>A0ABQ1JQG0_9FLAO</name>
<dbReference type="InterPro" id="IPR014807">
    <property type="entry name" value="Coa1"/>
</dbReference>
<dbReference type="Proteomes" id="UP000615760">
    <property type="component" value="Unassembled WGS sequence"/>
</dbReference>
<keyword evidence="3" id="KW-1185">Reference proteome</keyword>
<keyword evidence="1" id="KW-1133">Transmembrane helix</keyword>
<sequence>MQHYIKGIPVSKEVYDEYQLKQKKKKRTILLVVSIFIIGTIGLFIASFIGGKYLIKKSDAYHIAEEVIQKNKEIKEITGDIEDIDFSSGSIHTSNGDGEASLYLDVEGEKKDVTVYLYLSKENGEWVTHDIEIEE</sequence>
<evidence type="ECO:0000313" key="3">
    <source>
        <dbReference type="Proteomes" id="UP000615760"/>
    </source>
</evidence>
<proteinExistence type="predicted"/>
<reference evidence="3" key="1">
    <citation type="journal article" date="2019" name="Int. J. Syst. Evol. Microbiol.">
        <title>The Global Catalogue of Microorganisms (GCM) 10K type strain sequencing project: providing services to taxonomists for standard genome sequencing and annotation.</title>
        <authorList>
            <consortium name="The Broad Institute Genomics Platform"/>
            <consortium name="The Broad Institute Genome Sequencing Center for Infectious Disease"/>
            <person name="Wu L."/>
            <person name="Ma J."/>
        </authorList>
    </citation>
    <scope>NUCLEOTIDE SEQUENCE [LARGE SCALE GENOMIC DNA]</scope>
    <source>
        <strain evidence="3">CGMCC 1.15461</strain>
    </source>
</reference>
<keyword evidence="1" id="KW-0472">Membrane</keyword>
<organism evidence="2 3">
    <name type="scientific">Flavobacterium suaedae</name>
    <dbReference type="NCBI Taxonomy" id="1767027"/>
    <lineage>
        <taxon>Bacteria</taxon>
        <taxon>Pseudomonadati</taxon>
        <taxon>Bacteroidota</taxon>
        <taxon>Flavobacteriia</taxon>
        <taxon>Flavobacteriales</taxon>
        <taxon>Flavobacteriaceae</taxon>
        <taxon>Flavobacterium</taxon>
    </lineage>
</organism>
<dbReference type="RefSeq" id="WP_188620477.1">
    <property type="nucleotide sequence ID" value="NZ_BMJE01000003.1"/>
</dbReference>
<evidence type="ECO:0008006" key="4">
    <source>
        <dbReference type="Google" id="ProtNLM"/>
    </source>
</evidence>
<evidence type="ECO:0000256" key="1">
    <source>
        <dbReference type="SAM" id="Phobius"/>
    </source>
</evidence>
<feature type="transmembrane region" description="Helical" evidence="1">
    <location>
        <begin position="29"/>
        <end position="49"/>
    </location>
</feature>
<protein>
    <recommendedName>
        <fullName evidence="4">Cytochrome oxidase complex assembly protein 1</fullName>
    </recommendedName>
</protein>
<dbReference type="EMBL" id="BMJE01000003">
    <property type="protein sequence ID" value="GGB74690.1"/>
    <property type="molecule type" value="Genomic_DNA"/>
</dbReference>
<evidence type="ECO:0000313" key="2">
    <source>
        <dbReference type="EMBL" id="GGB74690.1"/>
    </source>
</evidence>
<gene>
    <name evidence="2" type="ORF">GCM10007424_13290</name>
</gene>